<keyword evidence="5" id="KW-0804">Transcription</keyword>
<evidence type="ECO:0000256" key="4">
    <source>
        <dbReference type="ARBA" id="ARBA00023125"/>
    </source>
</evidence>
<keyword evidence="2" id="KW-0862">Zinc</keyword>
<dbReference type="PANTHER" id="PTHR31944:SF131">
    <property type="entry name" value="HEME-RESPONSIVE ZINC FINGER TRANSCRIPTION FACTOR HAP1"/>
    <property type="match status" value="1"/>
</dbReference>
<dbReference type="AlphaFoldDB" id="A0A8H3EJP7"/>
<comment type="caution">
    <text evidence="9">The sequence shown here is derived from an EMBL/GenBank/DDBJ whole genome shotgun (WGS) entry which is preliminary data.</text>
</comment>
<evidence type="ECO:0000256" key="3">
    <source>
        <dbReference type="ARBA" id="ARBA00023015"/>
    </source>
</evidence>
<keyword evidence="1" id="KW-0479">Metal-binding</keyword>
<sequence length="807" mass="89340">MSCSYAAPGSRKKQNSSSSSSSPDGMQDRIDRLEGLVLSLMTNGSQSAGPAAAARTLSMSASSGSLDYPHNVDGDGDQGGGQGGQFRVEGEEIESETDQVAQSLGIMKVDSNKSMYFGEAHWASILKDISEVKNYFAEHRKQLEDQAQKVQASKVGDDNAHGLQFLFGAGKTPVYSDLLAALPERSVTDRLVSRYFTSYDPAVHILHPPSWYRLYNQHWEDPKSTEPAWLGQIFAVMCLAMHTYYRVGDEPPEYQGRSLQLASHYRSLTGQCLLLADFLKPVNHMIETLVLHLHGEYARSRDGEVGVWVLVGMIVRLAMRMGYHRDPKYYPNITPFQGEIRRRVWTFVRSSDLLFSFQVGLPSMIRSGDCDAELPHNLFDDEFDEDSKILPPSKPVTEATPVSYMIAKATMVFAFGKVIECLHSVTSCTYEEVMVLDQTLRETRAEYPPHLRLRPIDESIMDTGAVVMQRIGLSIMYHKGQCVLHRKFLARARENNRYAHSRRTCVDSSMELLHHQATLHFESRPGRRLHGMKTFTSSLTTHDFLLAAMIICLDLWYGRESEGAGRASADLYTWGLERRGDMVRALEISAEIWNETRDQSMEAYKASELISLMLRKLKAPINPGAGRRAPSPFMFPGMSMGNSNSVFDPQLEEKPEHSAAMTLGMLSNGGMTPNTANMFNGPYPPLPGQNSTIDDPHQAGLQAPNFSLEQSANGTASAPSPLPFMGNGNSSLDMGATNIDWEAWDSYIQNSGVDGVNQSWSMPMDMSMNASSLDGSLQHSHVQQGANAFSSSGGIFMADDTPGNVPM</sequence>
<feature type="domain" description="Xylanolytic transcriptional activator regulatory" evidence="8">
    <location>
        <begin position="307"/>
        <end position="381"/>
    </location>
</feature>
<feature type="region of interest" description="Disordered" evidence="7">
    <location>
        <begin position="1"/>
        <end position="34"/>
    </location>
</feature>
<evidence type="ECO:0000256" key="1">
    <source>
        <dbReference type="ARBA" id="ARBA00022723"/>
    </source>
</evidence>
<evidence type="ECO:0000256" key="5">
    <source>
        <dbReference type="ARBA" id="ARBA00023163"/>
    </source>
</evidence>
<dbReference type="EMBL" id="CAJPDS010000006">
    <property type="protein sequence ID" value="CAF9908411.1"/>
    <property type="molecule type" value="Genomic_DNA"/>
</dbReference>
<evidence type="ECO:0000259" key="8">
    <source>
        <dbReference type="SMART" id="SM00906"/>
    </source>
</evidence>
<feature type="region of interest" description="Disordered" evidence="7">
    <location>
        <begin position="64"/>
        <end position="85"/>
    </location>
</feature>
<protein>
    <recommendedName>
        <fullName evidence="8">Xylanolytic transcriptional activator regulatory domain-containing protein</fullName>
    </recommendedName>
</protein>
<evidence type="ECO:0000256" key="6">
    <source>
        <dbReference type="ARBA" id="ARBA00023242"/>
    </source>
</evidence>
<keyword evidence="10" id="KW-1185">Reference proteome</keyword>
<dbReference type="Proteomes" id="UP000664521">
    <property type="component" value="Unassembled WGS sequence"/>
</dbReference>
<reference evidence="9" key="1">
    <citation type="submission" date="2021-03" db="EMBL/GenBank/DDBJ databases">
        <authorList>
            <person name="Tagirdzhanova G."/>
        </authorList>
    </citation>
    <scope>NUCLEOTIDE SEQUENCE</scope>
</reference>
<dbReference type="InterPro" id="IPR051430">
    <property type="entry name" value="Fungal_TF_Env_Response"/>
</dbReference>
<name>A0A8H3EJP7_9LECA</name>
<keyword evidence="3" id="KW-0805">Transcription regulation</keyword>
<evidence type="ECO:0000313" key="10">
    <source>
        <dbReference type="Proteomes" id="UP000664521"/>
    </source>
</evidence>
<gene>
    <name evidence="9" type="ORF">HETSPECPRED_008072</name>
</gene>
<dbReference type="SMART" id="SM00906">
    <property type="entry name" value="Fungal_trans"/>
    <property type="match status" value="1"/>
</dbReference>
<dbReference type="GO" id="GO:0008270">
    <property type="term" value="F:zinc ion binding"/>
    <property type="evidence" value="ECO:0007669"/>
    <property type="project" value="InterPro"/>
</dbReference>
<dbReference type="GO" id="GO:0001228">
    <property type="term" value="F:DNA-binding transcription activator activity, RNA polymerase II-specific"/>
    <property type="evidence" value="ECO:0007669"/>
    <property type="project" value="TreeGrafter"/>
</dbReference>
<dbReference type="CDD" id="cd12148">
    <property type="entry name" value="fungal_TF_MHR"/>
    <property type="match status" value="1"/>
</dbReference>
<dbReference type="GO" id="GO:0006351">
    <property type="term" value="P:DNA-templated transcription"/>
    <property type="evidence" value="ECO:0007669"/>
    <property type="project" value="InterPro"/>
</dbReference>
<proteinExistence type="predicted"/>
<evidence type="ECO:0000256" key="2">
    <source>
        <dbReference type="ARBA" id="ARBA00022833"/>
    </source>
</evidence>
<evidence type="ECO:0000313" key="9">
    <source>
        <dbReference type="EMBL" id="CAF9908411.1"/>
    </source>
</evidence>
<dbReference type="GO" id="GO:0000978">
    <property type="term" value="F:RNA polymerase II cis-regulatory region sequence-specific DNA binding"/>
    <property type="evidence" value="ECO:0007669"/>
    <property type="project" value="TreeGrafter"/>
</dbReference>
<evidence type="ECO:0000256" key="7">
    <source>
        <dbReference type="SAM" id="MobiDB-lite"/>
    </source>
</evidence>
<keyword evidence="6" id="KW-0539">Nucleus</keyword>
<dbReference type="Pfam" id="PF04082">
    <property type="entry name" value="Fungal_trans"/>
    <property type="match status" value="1"/>
</dbReference>
<organism evidence="9 10">
    <name type="scientific">Heterodermia speciosa</name>
    <dbReference type="NCBI Taxonomy" id="116794"/>
    <lineage>
        <taxon>Eukaryota</taxon>
        <taxon>Fungi</taxon>
        <taxon>Dikarya</taxon>
        <taxon>Ascomycota</taxon>
        <taxon>Pezizomycotina</taxon>
        <taxon>Lecanoromycetes</taxon>
        <taxon>OSLEUM clade</taxon>
        <taxon>Lecanoromycetidae</taxon>
        <taxon>Caliciales</taxon>
        <taxon>Physciaceae</taxon>
        <taxon>Heterodermia</taxon>
    </lineage>
</organism>
<dbReference type="InterPro" id="IPR007219">
    <property type="entry name" value="XnlR_reg_dom"/>
</dbReference>
<dbReference type="GO" id="GO:0005634">
    <property type="term" value="C:nucleus"/>
    <property type="evidence" value="ECO:0007669"/>
    <property type="project" value="TreeGrafter"/>
</dbReference>
<keyword evidence="4" id="KW-0238">DNA-binding</keyword>
<dbReference type="OrthoDB" id="762982at2759"/>
<accession>A0A8H3EJP7</accession>
<dbReference type="PANTHER" id="PTHR31944">
    <property type="entry name" value="HEME-RESPONSIVE ZINC FINGER TRANSCRIPTION FACTOR HAP1"/>
    <property type="match status" value="1"/>
</dbReference>